<dbReference type="PANTHER" id="PTHR47336:SF2">
    <property type="entry name" value="TRANSCRIPTION FACTOR HMS1-RELATED"/>
    <property type="match status" value="1"/>
</dbReference>
<evidence type="ECO:0000313" key="3">
    <source>
        <dbReference type="Proteomes" id="UP001308179"/>
    </source>
</evidence>
<proteinExistence type="predicted"/>
<name>A0ABR0L040_9PEZI</name>
<sequence length="171" mass="18207">MIQRGWNLAWNKPSAFNTTPNTPRDSVVEDHAIRSPLDAVAAWYANMIIDDTLLNAIGEHPSSLDTEHYLNLAIGITPPASATQVRALAAKAVLSNSRRDANIVAALEALPPASTTASSMNLVNHAPAAPDVRVALTLAKLLSLLSPSLATNSCVSRPKSAWHYPLALREG</sequence>
<reference evidence="2 3" key="1">
    <citation type="submission" date="2023-08" db="EMBL/GenBank/DDBJ databases">
        <title>Black Yeasts Isolated from many extreme environments.</title>
        <authorList>
            <person name="Coleine C."/>
            <person name="Stajich J.E."/>
            <person name="Selbmann L."/>
        </authorList>
    </citation>
    <scope>NUCLEOTIDE SEQUENCE [LARGE SCALE GENOMIC DNA]</scope>
    <source>
        <strain evidence="2 3">CCFEE 5386</strain>
    </source>
</reference>
<evidence type="ECO:0000313" key="2">
    <source>
        <dbReference type="EMBL" id="KAK5141375.1"/>
    </source>
</evidence>
<protein>
    <submittedName>
        <fullName evidence="2">Clr6 histone deacetylase associated PHD protein-2 Cph2</fullName>
    </submittedName>
</protein>
<dbReference type="InterPro" id="IPR052099">
    <property type="entry name" value="Regulatory_TF_Diverse"/>
</dbReference>
<dbReference type="Proteomes" id="UP001308179">
    <property type="component" value="Unassembled WGS sequence"/>
</dbReference>
<dbReference type="Pfam" id="PF09427">
    <property type="entry name" value="DUF2014"/>
    <property type="match status" value="1"/>
</dbReference>
<dbReference type="InterPro" id="IPR019006">
    <property type="entry name" value="Sre1_C"/>
</dbReference>
<feature type="domain" description="Sterol regulatory element-binding protein 1 C-terminal" evidence="1">
    <location>
        <begin position="1"/>
        <end position="149"/>
    </location>
</feature>
<accession>A0ABR0L040</accession>
<organism evidence="2 3">
    <name type="scientific">Rachicladosporium monterosium</name>
    <dbReference type="NCBI Taxonomy" id="1507873"/>
    <lineage>
        <taxon>Eukaryota</taxon>
        <taxon>Fungi</taxon>
        <taxon>Dikarya</taxon>
        <taxon>Ascomycota</taxon>
        <taxon>Pezizomycotina</taxon>
        <taxon>Dothideomycetes</taxon>
        <taxon>Dothideomycetidae</taxon>
        <taxon>Cladosporiales</taxon>
        <taxon>Cladosporiaceae</taxon>
        <taxon>Rachicladosporium</taxon>
    </lineage>
</organism>
<dbReference type="EMBL" id="JAVRRR010000596">
    <property type="protein sequence ID" value="KAK5141375.1"/>
    <property type="molecule type" value="Genomic_DNA"/>
</dbReference>
<gene>
    <name evidence="2" type="primary">CPH2_2</name>
    <name evidence="2" type="ORF">LTR32_006044</name>
</gene>
<keyword evidence="3" id="KW-1185">Reference proteome</keyword>
<comment type="caution">
    <text evidence="2">The sequence shown here is derived from an EMBL/GenBank/DDBJ whole genome shotgun (WGS) entry which is preliminary data.</text>
</comment>
<dbReference type="PANTHER" id="PTHR47336">
    <property type="entry name" value="TRANSCRIPTION FACTOR HMS1-RELATED"/>
    <property type="match status" value="1"/>
</dbReference>
<evidence type="ECO:0000259" key="1">
    <source>
        <dbReference type="Pfam" id="PF09427"/>
    </source>
</evidence>